<proteinExistence type="predicted"/>
<dbReference type="EMBL" id="BMAV01020078">
    <property type="protein sequence ID" value="GFY73450.1"/>
    <property type="molecule type" value="Genomic_DNA"/>
</dbReference>
<accession>A0A8X6YI94</accession>
<feature type="region of interest" description="Disordered" evidence="1">
    <location>
        <begin position="1"/>
        <end position="21"/>
    </location>
</feature>
<evidence type="ECO:0000313" key="3">
    <source>
        <dbReference type="Proteomes" id="UP000886998"/>
    </source>
</evidence>
<dbReference type="AlphaFoldDB" id="A0A8X6YI94"/>
<organism evidence="2 3">
    <name type="scientific">Trichonephila inaurata madagascariensis</name>
    <dbReference type="NCBI Taxonomy" id="2747483"/>
    <lineage>
        <taxon>Eukaryota</taxon>
        <taxon>Metazoa</taxon>
        <taxon>Ecdysozoa</taxon>
        <taxon>Arthropoda</taxon>
        <taxon>Chelicerata</taxon>
        <taxon>Arachnida</taxon>
        <taxon>Araneae</taxon>
        <taxon>Araneomorphae</taxon>
        <taxon>Entelegynae</taxon>
        <taxon>Araneoidea</taxon>
        <taxon>Nephilidae</taxon>
        <taxon>Trichonephila</taxon>
        <taxon>Trichonephila inaurata</taxon>
    </lineage>
</organism>
<dbReference type="Proteomes" id="UP000886998">
    <property type="component" value="Unassembled WGS sequence"/>
</dbReference>
<keyword evidence="3" id="KW-1185">Reference proteome</keyword>
<feature type="compositionally biased region" description="Polar residues" evidence="1">
    <location>
        <begin position="1"/>
        <end position="17"/>
    </location>
</feature>
<evidence type="ECO:0000313" key="2">
    <source>
        <dbReference type="EMBL" id="GFY73450.1"/>
    </source>
</evidence>
<gene>
    <name evidence="2" type="ORF">TNIN_71091</name>
</gene>
<comment type="caution">
    <text evidence="2">The sequence shown here is derived from an EMBL/GenBank/DDBJ whole genome shotgun (WGS) entry which is preliminary data.</text>
</comment>
<reference evidence="2" key="1">
    <citation type="submission" date="2020-08" db="EMBL/GenBank/DDBJ databases">
        <title>Multicomponent nature underlies the extraordinary mechanical properties of spider dragline silk.</title>
        <authorList>
            <person name="Kono N."/>
            <person name="Nakamura H."/>
            <person name="Mori M."/>
            <person name="Yoshida Y."/>
            <person name="Ohtoshi R."/>
            <person name="Malay A.D."/>
            <person name="Moran D.A.P."/>
            <person name="Tomita M."/>
            <person name="Numata K."/>
            <person name="Arakawa K."/>
        </authorList>
    </citation>
    <scope>NUCLEOTIDE SEQUENCE</scope>
</reference>
<name>A0A8X6YI94_9ARAC</name>
<evidence type="ECO:0000256" key="1">
    <source>
        <dbReference type="SAM" id="MobiDB-lite"/>
    </source>
</evidence>
<protein>
    <submittedName>
        <fullName evidence="2">Uncharacterized protein</fullName>
    </submittedName>
</protein>
<sequence length="80" mass="8932">MYTTGYSIRGNSRSTIEPVSPEGSLRAFEGHVGDIRPSKVKVKSDSIILDPFPRCLNETIYLSQKRNSARRHQSQAVILA</sequence>